<dbReference type="Proteomes" id="UP001054837">
    <property type="component" value="Unassembled WGS sequence"/>
</dbReference>
<evidence type="ECO:0000313" key="2">
    <source>
        <dbReference type="Proteomes" id="UP001054837"/>
    </source>
</evidence>
<keyword evidence="2" id="KW-1185">Reference proteome</keyword>
<gene>
    <name evidence="1" type="ORF">CDAR_219411</name>
</gene>
<comment type="caution">
    <text evidence="1">The sequence shown here is derived from an EMBL/GenBank/DDBJ whole genome shotgun (WGS) entry which is preliminary data.</text>
</comment>
<dbReference type="EMBL" id="BPLQ01009569">
    <property type="protein sequence ID" value="GIY44747.1"/>
    <property type="molecule type" value="Genomic_DNA"/>
</dbReference>
<proteinExistence type="predicted"/>
<organism evidence="1 2">
    <name type="scientific">Caerostris darwini</name>
    <dbReference type="NCBI Taxonomy" id="1538125"/>
    <lineage>
        <taxon>Eukaryota</taxon>
        <taxon>Metazoa</taxon>
        <taxon>Ecdysozoa</taxon>
        <taxon>Arthropoda</taxon>
        <taxon>Chelicerata</taxon>
        <taxon>Arachnida</taxon>
        <taxon>Araneae</taxon>
        <taxon>Araneomorphae</taxon>
        <taxon>Entelegynae</taxon>
        <taxon>Araneoidea</taxon>
        <taxon>Araneidae</taxon>
        <taxon>Caerostris</taxon>
    </lineage>
</organism>
<name>A0AAV4TIJ8_9ARAC</name>
<protein>
    <submittedName>
        <fullName evidence="1">Uncharacterized protein</fullName>
    </submittedName>
</protein>
<reference evidence="1 2" key="1">
    <citation type="submission" date="2021-06" db="EMBL/GenBank/DDBJ databases">
        <title>Caerostris darwini draft genome.</title>
        <authorList>
            <person name="Kono N."/>
            <person name="Arakawa K."/>
        </authorList>
    </citation>
    <scope>NUCLEOTIDE SEQUENCE [LARGE SCALE GENOMIC DNA]</scope>
</reference>
<evidence type="ECO:0000313" key="1">
    <source>
        <dbReference type="EMBL" id="GIY44747.1"/>
    </source>
</evidence>
<dbReference type="AlphaFoldDB" id="A0AAV4TIJ8"/>
<accession>A0AAV4TIJ8</accession>
<sequence length="124" mass="14283">MFKANEFYGSQQLSYSPEQFLERNKHIALTYIENTVPFPAVFSDTQRNKDMSGEQGKSSLIKHASDLQTARASKYFSKILKGCPVLDLTRDEHFPFPRLNQLRLWTQCHGIKDLDSKRVFGALI</sequence>